<feature type="binding site" description="axial binding residue" evidence="20">
    <location>
        <position position="269"/>
    </location>
    <ligand>
        <name>heme c</name>
        <dbReference type="ChEBI" id="CHEBI:61717"/>
        <label>1</label>
    </ligand>
    <ligandPart>
        <name>Fe</name>
        <dbReference type="ChEBI" id="CHEBI:18248"/>
    </ligandPart>
</feature>
<keyword evidence="14 23" id="KW-1133">Transmembrane helix</keyword>
<comment type="subunit">
    <text evidence="19">Component of the cbb3-type cytochrome c oxidase.</text>
</comment>
<dbReference type="GO" id="GO:1902600">
    <property type="term" value="P:proton transmembrane transport"/>
    <property type="evidence" value="ECO:0007669"/>
    <property type="project" value="UniProtKB-KW"/>
</dbReference>
<keyword evidence="8 19" id="KW-0679">Respiratory chain</keyword>
<comment type="caution">
    <text evidence="25">The sequence shown here is derived from an EMBL/GenBank/DDBJ whole genome shotgun (WGS) entry which is preliminary data.</text>
</comment>
<feature type="binding site" description="axial binding residue" evidence="20">
    <location>
        <position position="182"/>
    </location>
    <ligand>
        <name>heme c</name>
        <dbReference type="ChEBI" id="CHEBI:61717"/>
        <label>2</label>
    </ligand>
    <ligandPart>
        <name>Fe</name>
        <dbReference type="ChEBI" id="CHEBI:18248"/>
    </ligandPart>
</feature>
<comment type="subcellular location">
    <subcellularLocation>
        <location evidence="1 19">Cell inner membrane</location>
    </subcellularLocation>
</comment>
<keyword evidence="26" id="KW-1185">Reference proteome</keyword>
<evidence type="ECO:0000259" key="24">
    <source>
        <dbReference type="PROSITE" id="PS51007"/>
    </source>
</evidence>
<organism evidence="25 26">
    <name type="scientific">Novosphingobium silvae</name>
    <dbReference type="NCBI Taxonomy" id="2692619"/>
    <lineage>
        <taxon>Bacteria</taxon>
        <taxon>Pseudomonadati</taxon>
        <taxon>Pseudomonadota</taxon>
        <taxon>Alphaproteobacteria</taxon>
        <taxon>Sphingomonadales</taxon>
        <taxon>Sphingomonadaceae</taxon>
        <taxon>Novosphingobium</taxon>
    </lineage>
</organism>
<dbReference type="Pfam" id="PF00034">
    <property type="entry name" value="Cytochrom_C"/>
    <property type="match status" value="1"/>
</dbReference>
<dbReference type="RefSeq" id="WP_160987108.1">
    <property type="nucleotide sequence ID" value="NZ_WVTD01000018.1"/>
</dbReference>
<keyword evidence="6 19" id="KW-0997">Cell inner membrane</keyword>
<evidence type="ECO:0000256" key="4">
    <source>
        <dbReference type="ARBA" id="ARBA00022448"/>
    </source>
</evidence>
<feature type="binding site" description="covalent" evidence="21">
    <location>
        <position position="130"/>
    </location>
    <ligand>
        <name>heme c</name>
        <dbReference type="ChEBI" id="CHEBI:61717"/>
        <label>1</label>
    </ligand>
</feature>
<evidence type="ECO:0000256" key="2">
    <source>
        <dbReference type="ARBA" id="ARBA00004673"/>
    </source>
</evidence>
<comment type="similarity">
    <text evidence="3 19">Belongs to the CcoP / FixP family.</text>
</comment>
<keyword evidence="11" id="KW-0677">Repeat</keyword>
<dbReference type="InterPro" id="IPR009056">
    <property type="entry name" value="Cyt_c-like_dom"/>
</dbReference>
<dbReference type="SUPFAM" id="SSF46626">
    <property type="entry name" value="Cytochrome c"/>
    <property type="match status" value="2"/>
</dbReference>
<dbReference type="AlphaFoldDB" id="A0A7X4K8X6"/>
<comment type="pathway">
    <text evidence="2 19">Energy metabolism; oxidative phosphorylation.</text>
</comment>
<dbReference type="UniPathway" id="UPA00705"/>
<evidence type="ECO:0000256" key="16">
    <source>
        <dbReference type="ARBA" id="ARBA00023004"/>
    </source>
</evidence>
<feature type="binding site" description="covalent" evidence="21">
    <location>
        <position position="224"/>
    </location>
    <ligand>
        <name>heme c</name>
        <dbReference type="ChEBI" id="CHEBI:61717"/>
        <label>2</label>
    </ligand>
</feature>
<keyword evidence="12 19" id="KW-0375">Hydrogen ion transport</keyword>
<keyword evidence="10 19" id="KW-0479">Metal-binding</keyword>
<dbReference type="PANTHER" id="PTHR33751">
    <property type="entry name" value="CBB3-TYPE CYTOCHROME C OXIDASE SUBUNIT FIXP"/>
    <property type="match status" value="1"/>
</dbReference>
<feature type="domain" description="Cytochrome c" evidence="24">
    <location>
        <begin position="117"/>
        <end position="207"/>
    </location>
</feature>
<dbReference type="Pfam" id="PF13442">
    <property type="entry name" value="Cytochrome_CBB3"/>
    <property type="match status" value="1"/>
</dbReference>
<evidence type="ECO:0000256" key="17">
    <source>
        <dbReference type="ARBA" id="ARBA00023065"/>
    </source>
</evidence>
<dbReference type="Proteomes" id="UP000465810">
    <property type="component" value="Unassembled WGS sequence"/>
</dbReference>
<keyword evidence="4 19" id="KW-0813">Transport</keyword>
<keyword evidence="17 19" id="KW-0406">Ion transport</keyword>
<evidence type="ECO:0000256" key="7">
    <source>
        <dbReference type="ARBA" id="ARBA00022617"/>
    </source>
</evidence>
<dbReference type="InterPro" id="IPR038414">
    <property type="entry name" value="CcoP_N_sf"/>
</dbReference>
<evidence type="ECO:0000313" key="26">
    <source>
        <dbReference type="Proteomes" id="UP000465810"/>
    </source>
</evidence>
<accession>A0A7X4K8X6</accession>
<comment type="function">
    <text evidence="19">C-type cytochrome. Part of the cbb3-type cytochrome c oxidase complex.</text>
</comment>
<keyword evidence="5 19" id="KW-1003">Cell membrane</keyword>
<dbReference type="GO" id="GO:0016491">
    <property type="term" value="F:oxidoreductase activity"/>
    <property type="evidence" value="ECO:0007669"/>
    <property type="project" value="UniProtKB-KW"/>
</dbReference>
<evidence type="ECO:0000256" key="6">
    <source>
        <dbReference type="ARBA" id="ARBA00022519"/>
    </source>
</evidence>
<feature type="binding site" description="axial binding residue" evidence="20">
    <location>
        <position position="228"/>
    </location>
    <ligand>
        <name>heme c</name>
        <dbReference type="ChEBI" id="CHEBI:61717"/>
        <label>2</label>
    </ligand>
    <ligandPart>
        <name>Fe</name>
        <dbReference type="ChEBI" id="CHEBI:18248"/>
    </ligandPart>
</feature>
<sequence length="328" mass="34524">MVEAPGADKHPKGRLDEATNTETVGHEWDGIEELNTPLPRWWLWTFYATIVFALGYSIAYPAWPMISRASEGMLGWSSRGELASDLTAQASERSRLVAELAITPIQSLPGKPELMRAAVAGGAAAFKVNCVQCHGAGAAGSKGFPNLNDDDWLWGGDLVAIEQTLLHGIRQPGDAATRQSIMPAFGVDGLLTPEQIEQVTSHVLALSGKARPDPAGAKIFADNCAVCHGPGGKGSRQFGAPDLTDAIWLDGSTREDIAAQIHRPHMGVMPAWGERLDPVTIKMLAAYVHSLGGGEKFAAVPDATAAPAEGGARAAPQGQPSPTTTEAP</sequence>
<dbReference type="Gene3D" id="6.10.280.130">
    <property type="match status" value="1"/>
</dbReference>
<evidence type="ECO:0000256" key="13">
    <source>
        <dbReference type="ARBA" id="ARBA00022982"/>
    </source>
</evidence>
<feature type="transmembrane region" description="Helical" evidence="23">
    <location>
        <begin position="41"/>
        <end position="63"/>
    </location>
</feature>
<name>A0A7X4K8X6_9SPHN</name>
<feature type="binding site" description="covalent" evidence="21">
    <location>
        <position position="133"/>
    </location>
    <ligand>
        <name>heme c</name>
        <dbReference type="ChEBI" id="CHEBI:61717"/>
        <label>1</label>
    </ligand>
</feature>
<feature type="compositionally biased region" description="Basic and acidic residues" evidence="22">
    <location>
        <begin position="1"/>
        <end position="17"/>
    </location>
</feature>
<dbReference type="GO" id="GO:0009055">
    <property type="term" value="F:electron transfer activity"/>
    <property type="evidence" value="ECO:0007669"/>
    <property type="project" value="InterPro"/>
</dbReference>
<evidence type="ECO:0000256" key="9">
    <source>
        <dbReference type="ARBA" id="ARBA00022692"/>
    </source>
</evidence>
<evidence type="ECO:0000313" key="25">
    <source>
        <dbReference type="EMBL" id="MYL99670.1"/>
    </source>
</evidence>
<protein>
    <recommendedName>
        <fullName evidence="19">Cbb3-type cytochrome c oxidase subunit</fullName>
    </recommendedName>
</protein>
<dbReference type="PIRSF" id="PIRSF000006">
    <property type="entry name" value="Cbb3-Cox_fixP"/>
    <property type="match status" value="1"/>
</dbReference>
<dbReference type="PROSITE" id="PS51007">
    <property type="entry name" value="CYTC"/>
    <property type="match status" value="2"/>
</dbReference>
<evidence type="ECO:0000256" key="11">
    <source>
        <dbReference type="ARBA" id="ARBA00022737"/>
    </source>
</evidence>
<dbReference type="Pfam" id="PF14715">
    <property type="entry name" value="FixP_N"/>
    <property type="match status" value="1"/>
</dbReference>
<dbReference type="EMBL" id="WVTD01000018">
    <property type="protein sequence ID" value="MYL99670.1"/>
    <property type="molecule type" value="Genomic_DNA"/>
</dbReference>
<evidence type="ECO:0000256" key="18">
    <source>
        <dbReference type="ARBA" id="ARBA00023136"/>
    </source>
</evidence>
<dbReference type="GO" id="GO:0005506">
    <property type="term" value="F:iron ion binding"/>
    <property type="evidence" value="ECO:0007669"/>
    <property type="project" value="InterPro"/>
</dbReference>
<keyword evidence="13 19" id="KW-0249">Electron transport</keyword>
<dbReference type="PRINTS" id="PR00605">
    <property type="entry name" value="CYTCHROMECIC"/>
</dbReference>
<dbReference type="NCBIfam" id="TIGR00782">
    <property type="entry name" value="ccoP"/>
    <property type="match status" value="1"/>
</dbReference>
<keyword evidence="18 19" id="KW-0472">Membrane</keyword>
<dbReference type="InterPro" id="IPR050597">
    <property type="entry name" value="Cytochrome_c_Oxidase_Subunit"/>
</dbReference>
<evidence type="ECO:0000256" key="20">
    <source>
        <dbReference type="PIRSR" id="PIRSR000006-1"/>
    </source>
</evidence>
<evidence type="ECO:0000256" key="5">
    <source>
        <dbReference type="ARBA" id="ARBA00022475"/>
    </source>
</evidence>
<evidence type="ECO:0000256" key="3">
    <source>
        <dbReference type="ARBA" id="ARBA00006113"/>
    </source>
</evidence>
<dbReference type="InterPro" id="IPR008168">
    <property type="entry name" value="Cyt_C_IC"/>
</dbReference>
<evidence type="ECO:0000256" key="19">
    <source>
        <dbReference type="PIRNR" id="PIRNR000006"/>
    </source>
</evidence>
<evidence type="ECO:0000256" key="23">
    <source>
        <dbReference type="SAM" id="Phobius"/>
    </source>
</evidence>
<feature type="region of interest" description="Disordered" evidence="22">
    <location>
        <begin position="302"/>
        <end position="328"/>
    </location>
</feature>
<evidence type="ECO:0000256" key="22">
    <source>
        <dbReference type="SAM" id="MobiDB-lite"/>
    </source>
</evidence>
<reference evidence="25 26" key="1">
    <citation type="submission" date="2019-12" db="EMBL/GenBank/DDBJ databases">
        <authorList>
            <person name="Feng G."/>
            <person name="Zhu H."/>
        </authorList>
    </citation>
    <scope>NUCLEOTIDE SEQUENCE [LARGE SCALE GENOMIC DNA]</scope>
    <source>
        <strain evidence="25 26">FGD1</strain>
    </source>
</reference>
<gene>
    <name evidence="25" type="primary">ccoP</name>
    <name evidence="25" type="ORF">GR702_18075</name>
</gene>
<comment type="cofactor">
    <cofactor evidence="19 21">
        <name>heme c</name>
        <dbReference type="ChEBI" id="CHEBI:61717"/>
    </cofactor>
    <text evidence="19 21">Binds 2 heme C groups per subunit.</text>
</comment>
<dbReference type="InterPro" id="IPR036909">
    <property type="entry name" value="Cyt_c-like_dom_sf"/>
</dbReference>
<dbReference type="PANTHER" id="PTHR33751:SF1">
    <property type="entry name" value="CBB3-TYPE CYTOCHROME C OXIDASE SUBUNIT FIXP"/>
    <property type="match status" value="1"/>
</dbReference>
<feature type="domain" description="Cytochrome c" evidence="24">
    <location>
        <begin position="211"/>
        <end position="292"/>
    </location>
</feature>
<dbReference type="InterPro" id="IPR004678">
    <property type="entry name" value="Cyt_c_oxidase_cbb3_su3"/>
</dbReference>
<evidence type="ECO:0000256" key="12">
    <source>
        <dbReference type="ARBA" id="ARBA00022781"/>
    </source>
</evidence>
<dbReference type="GO" id="GO:0020037">
    <property type="term" value="F:heme binding"/>
    <property type="evidence" value="ECO:0007669"/>
    <property type="project" value="InterPro"/>
</dbReference>
<feature type="binding site" description="covalent" evidence="21">
    <location>
        <position position="227"/>
    </location>
    <ligand>
        <name>heme c</name>
        <dbReference type="ChEBI" id="CHEBI:61717"/>
        <label>2</label>
    </ligand>
</feature>
<keyword evidence="15 19" id="KW-0560">Oxidoreductase</keyword>
<keyword evidence="16 19" id="KW-0408">Iron</keyword>
<evidence type="ECO:0000256" key="21">
    <source>
        <dbReference type="PIRSR" id="PIRSR000006-2"/>
    </source>
</evidence>
<evidence type="ECO:0000256" key="8">
    <source>
        <dbReference type="ARBA" id="ARBA00022660"/>
    </source>
</evidence>
<dbReference type="InterPro" id="IPR032858">
    <property type="entry name" value="CcoP_N"/>
</dbReference>
<evidence type="ECO:0000256" key="10">
    <source>
        <dbReference type="ARBA" id="ARBA00022723"/>
    </source>
</evidence>
<evidence type="ECO:0000256" key="15">
    <source>
        <dbReference type="ARBA" id="ARBA00023002"/>
    </source>
</evidence>
<keyword evidence="9 23" id="KW-0812">Transmembrane</keyword>
<evidence type="ECO:0000256" key="14">
    <source>
        <dbReference type="ARBA" id="ARBA00022989"/>
    </source>
</evidence>
<evidence type="ECO:0000256" key="1">
    <source>
        <dbReference type="ARBA" id="ARBA00004533"/>
    </source>
</evidence>
<dbReference type="Gene3D" id="1.10.760.10">
    <property type="entry name" value="Cytochrome c-like domain"/>
    <property type="match status" value="2"/>
</dbReference>
<feature type="compositionally biased region" description="Low complexity" evidence="22">
    <location>
        <begin position="302"/>
        <end position="322"/>
    </location>
</feature>
<feature type="binding site" description="axial binding residue" evidence="20">
    <location>
        <position position="134"/>
    </location>
    <ligand>
        <name>heme c</name>
        <dbReference type="ChEBI" id="CHEBI:61717"/>
        <label>1</label>
    </ligand>
    <ligandPart>
        <name>Fe</name>
        <dbReference type="ChEBI" id="CHEBI:18248"/>
    </ligandPart>
</feature>
<dbReference type="GO" id="GO:0005886">
    <property type="term" value="C:plasma membrane"/>
    <property type="evidence" value="ECO:0007669"/>
    <property type="project" value="UniProtKB-SubCell"/>
</dbReference>
<dbReference type="GO" id="GO:0006119">
    <property type="term" value="P:oxidative phosphorylation"/>
    <property type="evidence" value="ECO:0007669"/>
    <property type="project" value="UniProtKB-UniPathway"/>
</dbReference>
<keyword evidence="7 19" id="KW-0349">Heme</keyword>
<feature type="region of interest" description="Disordered" evidence="22">
    <location>
        <begin position="1"/>
        <end position="24"/>
    </location>
</feature>
<proteinExistence type="inferred from homology"/>